<accession>A0A835ZF02</accession>
<dbReference type="EMBL" id="JAFCMP010000083">
    <property type="protein sequence ID" value="KAG5187743.1"/>
    <property type="molecule type" value="Genomic_DNA"/>
</dbReference>
<evidence type="ECO:0000313" key="3">
    <source>
        <dbReference type="Proteomes" id="UP000664859"/>
    </source>
</evidence>
<dbReference type="AlphaFoldDB" id="A0A835ZF02"/>
<proteinExistence type="predicted"/>
<dbReference type="SUPFAM" id="SSF57783">
    <property type="entry name" value="Zinc beta-ribbon"/>
    <property type="match status" value="1"/>
</dbReference>
<dbReference type="Proteomes" id="UP000664859">
    <property type="component" value="Unassembled WGS sequence"/>
</dbReference>
<dbReference type="Gene3D" id="1.10.472.170">
    <property type="match status" value="1"/>
</dbReference>
<comment type="caution">
    <text evidence="2">The sequence shown here is derived from an EMBL/GenBank/DDBJ whole genome shotgun (WGS) entry which is preliminary data.</text>
</comment>
<name>A0A835ZF02_9STRA</name>
<dbReference type="OrthoDB" id="201220at2759"/>
<protein>
    <submittedName>
        <fullName evidence="2">Uncharacterized protein</fullName>
    </submittedName>
</protein>
<feature type="region of interest" description="Disordered" evidence="1">
    <location>
        <begin position="386"/>
        <end position="417"/>
    </location>
</feature>
<evidence type="ECO:0000256" key="1">
    <source>
        <dbReference type="SAM" id="MobiDB-lite"/>
    </source>
</evidence>
<sequence>MVPDKPMREIDMHAMRVLEVDASIQAGTAYATAAEEFTFVLPEVAVPIHTCSVCGNKDQQFFVLDAKQGDTICMGVGGAGCGAVVEDHKAHEGNMYRQFEGEVDRSHHGLPPDKLYSTAYNMRTQISKGALDSARLANLSSYVEMNLSQMGKDDKRTRVGYKDQMKKQAFDVIDHMAANCDLHGTVTERAKELFAGWRNVKEHVHHKNAVICACIVAAYRTIAADEYRAREARRRARATVRQVLKCVRCGNLDAALFSATAPQPGRPSQRVCQRILSNGLPCGGLVAQTQVLEYPADDGGGDLLGPSADALHPFACRHCGARFNAARSRDVHEADCSRKIAIGSKVAFKGQPNVMYMVLEMLPDGEVRLMNLKTSMEQGEPAPIDQLELEDTPPADLPGAGGPRKPGGPSAGPTAPMAEWGVSEARQWLMGVLRARKGDVPPVPAAHVEAICAELERGTAAEADVGDDGGGGGAAGRAKRKRVRTAGQLLQTWSVQKFTAVCGGDVAAARVIHAEVGRKRAERAAAERSAMETKHARERRAQQVRKSWVNAIAAELQNGGR</sequence>
<evidence type="ECO:0000313" key="2">
    <source>
        <dbReference type="EMBL" id="KAG5187743.1"/>
    </source>
</evidence>
<reference evidence="2" key="1">
    <citation type="submission" date="2021-02" db="EMBL/GenBank/DDBJ databases">
        <title>First Annotated Genome of the Yellow-green Alga Tribonema minus.</title>
        <authorList>
            <person name="Mahan K.M."/>
        </authorList>
    </citation>
    <scope>NUCLEOTIDE SEQUENCE</scope>
    <source>
        <strain evidence="2">UTEX B ZZ1240</strain>
    </source>
</reference>
<keyword evidence="3" id="KW-1185">Reference proteome</keyword>
<gene>
    <name evidence="2" type="ORF">JKP88DRAFT_306613</name>
</gene>
<organism evidence="2 3">
    <name type="scientific">Tribonema minus</name>
    <dbReference type="NCBI Taxonomy" id="303371"/>
    <lineage>
        <taxon>Eukaryota</taxon>
        <taxon>Sar</taxon>
        <taxon>Stramenopiles</taxon>
        <taxon>Ochrophyta</taxon>
        <taxon>PX clade</taxon>
        <taxon>Xanthophyceae</taxon>
        <taxon>Tribonematales</taxon>
        <taxon>Tribonemataceae</taxon>
        <taxon>Tribonema</taxon>
    </lineage>
</organism>